<evidence type="ECO:0000313" key="2">
    <source>
        <dbReference type="EMBL" id="SFS31737.1"/>
    </source>
</evidence>
<evidence type="ECO:0000313" key="3">
    <source>
        <dbReference type="Proteomes" id="UP000198660"/>
    </source>
</evidence>
<dbReference type="GO" id="GO:0003677">
    <property type="term" value="F:DNA binding"/>
    <property type="evidence" value="ECO:0007669"/>
    <property type="project" value="UniProtKB-KW"/>
</dbReference>
<dbReference type="Gene3D" id="1.10.150.130">
    <property type="match status" value="1"/>
</dbReference>
<dbReference type="AlphaFoldDB" id="A0A1I6NUW0"/>
<sequence length="98" mass="11113">MLMKFAVQDFLDEKLFNNMSRNTIEAYKLTLYAFRDFCADRDEIAVSDVGGECLRYVAHAMAAVVHKGGGVPFSNMGYLLLRWGYPFYPLSPAEGRHP</sequence>
<evidence type="ECO:0000256" key="1">
    <source>
        <dbReference type="ARBA" id="ARBA00023125"/>
    </source>
</evidence>
<dbReference type="EMBL" id="FPAA01000001">
    <property type="protein sequence ID" value="SFS31737.1"/>
    <property type="molecule type" value="Genomic_DNA"/>
</dbReference>
<dbReference type="InterPro" id="IPR010998">
    <property type="entry name" value="Integrase_recombinase_N"/>
</dbReference>
<name>A0A1I6NUW0_9BACL</name>
<reference evidence="3" key="1">
    <citation type="submission" date="2016-10" db="EMBL/GenBank/DDBJ databases">
        <authorList>
            <person name="Varghese N."/>
            <person name="Submissions S."/>
        </authorList>
    </citation>
    <scope>NUCLEOTIDE SEQUENCE [LARGE SCALE GENOMIC DNA]</scope>
    <source>
        <strain evidence="3">DSM 45789</strain>
    </source>
</reference>
<keyword evidence="1" id="KW-0238">DNA-binding</keyword>
<accession>A0A1I6NUW0</accession>
<organism evidence="2 3">
    <name type="scientific">Marininema halotolerans</name>
    <dbReference type="NCBI Taxonomy" id="1155944"/>
    <lineage>
        <taxon>Bacteria</taxon>
        <taxon>Bacillati</taxon>
        <taxon>Bacillota</taxon>
        <taxon>Bacilli</taxon>
        <taxon>Bacillales</taxon>
        <taxon>Thermoactinomycetaceae</taxon>
        <taxon>Marininema</taxon>
    </lineage>
</organism>
<dbReference type="Proteomes" id="UP000198660">
    <property type="component" value="Unassembled WGS sequence"/>
</dbReference>
<protein>
    <recommendedName>
        <fullName evidence="4">Phage integrase, N-terminal SAM-like domain</fullName>
    </recommendedName>
</protein>
<evidence type="ECO:0008006" key="4">
    <source>
        <dbReference type="Google" id="ProtNLM"/>
    </source>
</evidence>
<dbReference type="OrthoDB" id="107900at2"/>
<gene>
    <name evidence="2" type="ORF">SAMN05444972_101156</name>
</gene>
<keyword evidence="3" id="KW-1185">Reference proteome</keyword>
<proteinExistence type="predicted"/>
<dbReference type="RefSeq" id="WP_091832382.1">
    <property type="nucleotide sequence ID" value="NZ_FPAA01000001.1"/>
</dbReference>